<dbReference type="InterPro" id="IPR029058">
    <property type="entry name" value="AB_hydrolase_fold"/>
</dbReference>
<protein>
    <submittedName>
        <fullName evidence="3">Alpha/beta fold hydrolase</fullName>
    </submittedName>
</protein>
<keyword evidence="4" id="KW-1185">Reference proteome</keyword>
<feature type="domain" description="AB hydrolase-1" evidence="2">
    <location>
        <begin position="45"/>
        <end position="267"/>
    </location>
</feature>
<dbReference type="EMBL" id="JBHSMG010000001">
    <property type="protein sequence ID" value="MFC5500706.1"/>
    <property type="molecule type" value="Genomic_DNA"/>
</dbReference>
<dbReference type="InterPro" id="IPR052897">
    <property type="entry name" value="Sec-Metab_Biosynth_Hydrolase"/>
</dbReference>
<dbReference type="Gene3D" id="3.40.50.1820">
    <property type="entry name" value="alpha/beta hydrolase"/>
    <property type="match status" value="1"/>
</dbReference>
<comment type="caution">
    <text evidence="3">The sequence shown here is derived from an EMBL/GenBank/DDBJ whole genome shotgun (WGS) entry which is preliminary data.</text>
</comment>
<dbReference type="GO" id="GO:0016787">
    <property type="term" value="F:hydrolase activity"/>
    <property type="evidence" value="ECO:0007669"/>
    <property type="project" value="UniProtKB-KW"/>
</dbReference>
<sequence>MKNTRTLRTAALGLGVAAVAATALASPALASAPAHATDPSSRPTIVLEHGAWADSSSWDLVRQQLQHDGYAVLVPPNPLRGLSSDAGYLSTYLAQRTTGPVVLVGHSYGGAVITNAALSDPHVTALVYVDAFMPDSGESVGSIVGSSTSALNVADPSSVYDVVGLSDGSAEAYLKPTVMQEDVAADLSPLQQQTVIADQLPIALGAVSEASGIPAWKSIKTYSVIGTHDLVLPEATQLQEARRAHSEITLVGGSHLSLISKWRQVAAVIETAAR</sequence>
<gene>
    <name evidence="3" type="ORF">ACFPJ4_00475</name>
</gene>
<keyword evidence="3" id="KW-0378">Hydrolase</keyword>
<feature type="signal peptide" evidence="1">
    <location>
        <begin position="1"/>
        <end position="36"/>
    </location>
</feature>
<accession>A0ABW0NJZ2</accession>
<evidence type="ECO:0000256" key="1">
    <source>
        <dbReference type="SAM" id="SignalP"/>
    </source>
</evidence>
<evidence type="ECO:0000313" key="3">
    <source>
        <dbReference type="EMBL" id="MFC5500706.1"/>
    </source>
</evidence>
<organism evidence="3 4">
    <name type="scientific">Lysinimonas soli</name>
    <dbReference type="NCBI Taxonomy" id="1074233"/>
    <lineage>
        <taxon>Bacteria</taxon>
        <taxon>Bacillati</taxon>
        <taxon>Actinomycetota</taxon>
        <taxon>Actinomycetes</taxon>
        <taxon>Micrococcales</taxon>
        <taxon>Microbacteriaceae</taxon>
        <taxon>Lysinimonas</taxon>
    </lineage>
</organism>
<name>A0ABW0NJZ2_9MICO</name>
<dbReference type="PANTHER" id="PTHR37017:SF11">
    <property type="entry name" value="ESTERASE_LIPASE_THIOESTERASE DOMAIN-CONTAINING PROTEIN"/>
    <property type="match status" value="1"/>
</dbReference>
<proteinExistence type="predicted"/>
<dbReference type="InterPro" id="IPR000073">
    <property type="entry name" value="AB_hydrolase_1"/>
</dbReference>
<dbReference type="Pfam" id="PF12697">
    <property type="entry name" value="Abhydrolase_6"/>
    <property type="match status" value="1"/>
</dbReference>
<evidence type="ECO:0000259" key="2">
    <source>
        <dbReference type="Pfam" id="PF12697"/>
    </source>
</evidence>
<dbReference type="RefSeq" id="WP_386738303.1">
    <property type="nucleotide sequence ID" value="NZ_JBHSMG010000001.1"/>
</dbReference>
<dbReference type="PANTHER" id="PTHR37017">
    <property type="entry name" value="AB HYDROLASE-1 DOMAIN-CONTAINING PROTEIN-RELATED"/>
    <property type="match status" value="1"/>
</dbReference>
<evidence type="ECO:0000313" key="4">
    <source>
        <dbReference type="Proteomes" id="UP001596039"/>
    </source>
</evidence>
<feature type="chain" id="PRO_5045614114" evidence="1">
    <location>
        <begin position="37"/>
        <end position="274"/>
    </location>
</feature>
<dbReference type="Proteomes" id="UP001596039">
    <property type="component" value="Unassembled WGS sequence"/>
</dbReference>
<dbReference type="SUPFAM" id="SSF53474">
    <property type="entry name" value="alpha/beta-Hydrolases"/>
    <property type="match status" value="1"/>
</dbReference>
<keyword evidence="1" id="KW-0732">Signal</keyword>
<reference evidence="4" key="1">
    <citation type="journal article" date="2019" name="Int. J. Syst. Evol. Microbiol.">
        <title>The Global Catalogue of Microorganisms (GCM) 10K type strain sequencing project: providing services to taxonomists for standard genome sequencing and annotation.</title>
        <authorList>
            <consortium name="The Broad Institute Genomics Platform"/>
            <consortium name="The Broad Institute Genome Sequencing Center for Infectious Disease"/>
            <person name="Wu L."/>
            <person name="Ma J."/>
        </authorList>
    </citation>
    <scope>NUCLEOTIDE SEQUENCE [LARGE SCALE GENOMIC DNA]</scope>
    <source>
        <strain evidence="4">CGMCC 4.6997</strain>
    </source>
</reference>